<proteinExistence type="predicted"/>
<dbReference type="Pfam" id="PF08877">
    <property type="entry name" value="MepB-like"/>
    <property type="match status" value="1"/>
</dbReference>
<gene>
    <name evidence="2" type="ORF">A5880_000191</name>
    <name evidence="1" type="ORF">A5880_002289</name>
</gene>
<dbReference type="RefSeq" id="WP_086329162.1">
    <property type="nucleotide sequence ID" value="NZ_NGLE02000001.1"/>
</dbReference>
<accession>A0A242CIA6</accession>
<dbReference type="AlphaFoldDB" id="A0A242CIA6"/>
<name>A0A242CIA6_9ENTE</name>
<evidence type="ECO:0000313" key="3">
    <source>
        <dbReference type="Proteomes" id="UP000195139"/>
    </source>
</evidence>
<comment type="caution">
    <text evidence="2">The sequence shown here is derived from an EMBL/GenBank/DDBJ whole genome shotgun (WGS) entry which is preliminary data.</text>
</comment>
<protein>
    <recommendedName>
        <fullName evidence="4">MepB protein</fullName>
    </recommendedName>
</protein>
<evidence type="ECO:0000313" key="1">
    <source>
        <dbReference type="EMBL" id="MEI5994703.1"/>
    </source>
</evidence>
<organism evidence="2">
    <name type="scientific">Candidatus Enterococcus mansonii</name>
    <dbReference type="NCBI Taxonomy" id="1834181"/>
    <lineage>
        <taxon>Bacteria</taxon>
        <taxon>Bacillati</taxon>
        <taxon>Bacillota</taxon>
        <taxon>Bacilli</taxon>
        <taxon>Lactobacillales</taxon>
        <taxon>Enterococcaceae</taxon>
        <taxon>Enterococcus</taxon>
    </lineage>
</organism>
<dbReference type="EMBL" id="NGLE02000001">
    <property type="protein sequence ID" value="MEI5994703.1"/>
    <property type="molecule type" value="Genomic_DNA"/>
</dbReference>
<dbReference type="Proteomes" id="UP000195139">
    <property type="component" value="Unassembled WGS sequence"/>
</dbReference>
<reference evidence="2" key="1">
    <citation type="submission" date="2017-05" db="EMBL/GenBank/DDBJ databases">
        <title>The Genome Sequence of Enterococcus sp. 4G2_DIV0659.</title>
        <authorList>
            <consortium name="The Broad Institute Genomics Platform"/>
            <consortium name="The Broad Institute Genomic Center for Infectious Diseases"/>
            <person name="Earl A."/>
            <person name="Manson A."/>
            <person name="Schwartman J."/>
            <person name="Gilmore M."/>
            <person name="Abouelleil A."/>
            <person name="Cao P."/>
            <person name="Chapman S."/>
            <person name="Cusick C."/>
            <person name="Shea T."/>
            <person name="Young S."/>
            <person name="Neafsey D."/>
            <person name="Nusbaum C."/>
            <person name="Birren B."/>
        </authorList>
    </citation>
    <scope>NUCLEOTIDE SEQUENCE [LARGE SCALE GENOMIC DNA]</scope>
    <source>
        <strain evidence="2">4G2_DIV0659</strain>
    </source>
</reference>
<dbReference type="EMBL" id="NGLE01000001">
    <property type="protein sequence ID" value="OTO09512.1"/>
    <property type="molecule type" value="Genomic_DNA"/>
</dbReference>
<evidence type="ECO:0008006" key="4">
    <source>
        <dbReference type="Google" id="ProtNLM"/>
    </source>
</evidence>
<dbReference type="OrthoDB" id="4954833at2"/>
<dbReference type="Gene3D" id="3.40.1350.140">
    <property type="entry name" value="MepB-like"/>
    <property type="match status" value="1"/>
</dbReference>
<evidence type="ECO:0000313" key="2">
    <source>
        <dbReference type="EMBL" id="OTO09512.1"/>
    </source>
</evidence>
<keyword evidence="3" id="KW-1185">Reference proteome</keyword>
<dbReference type="InterPro" id="IPR011235">
    <property type="entry name" value="MepB-like"/>
</dbReference>
<sequence length="162" mass="18885">MESISYLTKIIQKISQHPLENLKLEEQNKAYEGATFSVGNHTFRSRKAKITPKKAGYFVVFWEKDEENKNRAYDVSSAPDKLIVTIFDQEKVGQFIFPKHILLKNNVLSNEMGQGKMALRVYPTWVTGLNKHGTVIQQWQIPFFIDLTSNWELEKLKTIYFL</sequence>
<reference evidence="1 3" key="2">
    <citation type="submission" date="2018-07" db="EMBL/GenBank/DDBJ databases">
        <title>The Genome Sequence of Enterococcus sp. DIV0659b.</title>
        <authorList>
            <consortium name="The Broad Institute Genomics Platform"/>
            <consortium name="The Broad Institute Genomic Center for Infectious Diseases"/>
            <person name="Earl A."/>
            <person name="Manson A."/>
            <person name="Schwartman J."/>
            <person name="Gilmore M."/>
            <person name="Abouelleil A."/>
            <person name="Cao P."/>
            <person name="Chapman S."/>
            <person name="Cusick C."/>
            <person name="Shea T."/>
            <person name="Young S."/>
            <person name="Neafsey D."/>
            <person name="Nusbaum C."/>
            <person name="Birren B."/>
        </authorList>
    </citation>
    <scope>NUCLEOTIDE SEQUENCE [LARGE SCALE GENOMIC DNA]</scope>
    <source>
        <strain evidence="1 3">4G2_DIV0659</strain>
    </source>
</reference>
<dbReference type="PIRSF" id="PIRSF032285">
    <property type="entry name" value="UCP032285"/>
    <property type="match status" value="1"/>
</dbReference>
<dbReference type="InterPro" id="IPR038231">
    <property type="entry name" value="MepB-like_sf"/>
</dbReference>